<name>A0A448ZB79_9STRA</name>
<evidence type="ECO:0000313" key="1">
    <source>
        <dbReference type="EMBL" id="VEU39315.1"/>
    </source>
</evidence>
<evidence type="ECO:0000313" key="2">
    <source>
        <dbReference type="Proteomes" id="UP000291116"/>
    </source>
</evidence>
<reference evidence="1 2" key="1">
    <citation type="submission" date="2019-01" db="EMBL/GenBank/DDBJ databases">
        <authorList>
            <person name="Ferrante I. M."/>
        </authorList>
    </citation>
    <scope>NUCLEOTIDE SEQUENCE [LARGE SCALE GENOMIC DNA]</scope>
    <source>
        <strain evidence="1 2">B856</strain>
    </source>
</reference>
<sequence>MSIATMVYKAHDDDLTSLSTSAPITLNVSSDFVSTKDSSICPTMPSARNCSISNADFPCEHSRWTTKNFLVERINFVVVSSYSKQAKSSPFLKSLKSPSKLFTTPEA</sequence>
<dbReference type="EMBL" id="CAACVS010000215">
    <property type="protein sequence ID" value="VEU39315.1"/>
    <property type="molecule type" value="Genomic_DNA"/>
</dbReference>
<proteinExistence type="predicted"/>
<dbReference type="Proteomes" id="UP000291116">
    <property type="component" value="Unassembled WGS sequence"/>
</dbReference>
<organism evidence="1 2">
    <name type="scientific">Pseudo-nitzschia multistriata</name>
    <dbReference type="NCBI Taxonomy" id="183589"/>
    <lineage>
        <taxon>Eukaryota</taxon>
        <taxon>Sar</taxon>
        <taxon>Stramenopiles</taxon>
        <taxon>Ochrophyta</taxon>
        <taxon>Bacillariophyta</taxon>
        <taxon>Bacillariophyceae</taxon>
        <taxon>Bacillariophycidae</taxon>
        <taxon>Bacillariales</taxon>
        <taxon>Bacillariaceae</taxon>
        <taxon>Pseudo-nitzschia</taxon>
    </lineage>
</organism>
<accession>A0A448ZB79</accession>
<keyword evidence="2" id="KW-1185">Reference proteome</keyword>
<gene>
    <name evidence="1" type="ORF">PSNMU_V1.4_AUG-EV-PASAV3_0061110</name>
</gene>
<dbReference type="AlphaFoldDB" id="A0A448ZB79"/>
<protein>
    <submittedName>
        <fullName evidence="1">Uncharacterized protein</fullName>
    </submittedName>
</protein>